<gene>
    <name evidence="1" type="ORF">LUZ62_028082</name>
</gene>
<organism evidence="1 2">
    <name type="scientific">Rhynchospora pubera</name>
    <dbReference type="NCBI Taxonomy" id="906938"/>
    <lineage>
        <taxon>Eukaryota</taxon>
        <taxon>Viridiplantae</taxon>
        <taxon>Streptophyta</taxon>
        <taxon>Embryophyta</taxon>
        <taxon>Tracheophyta</taxon>
        <taxon>Spermatophyta</taxon>
        <taxon>Magnoliopsida</taxon>
        <taxon>Liliopsida</taxon>
        <taxon>Poales</taxon>
        <taxon>Cyperaceae</taxon>
        <taxon>Cyperoideae</taxon>
        <taxon>Rhynchosporeae</taxon>
        <taxon>Rhynchospora</taxon>
    </lineage>
</organism>
<dbReference type="AlphaFoldDB" id="A0AAV8HK16"/>
<reference evidence="1" key="1">
    <citation type="submission" date="2022-08" db="EMBL/GenBank/DDBJ databases">
        <authorList>
            <person name="Marques A."/>
        </authorList>
    </citation>
    <scope>NUCLEOTIDE SEQUENCE</scope>
    <source>
        <strain evidence="1">RhyPub2mFocal</strain>
        <tissue evidence="1">Leaves</tissue>
    </source>
</reference>
<accession>A0AAV8HK16</accession>
<dbReference type="Proteomes" id="UP001140206">
    <property type="component" value="Chromosome 1"/>
</dbReference>
<evidence type="ECO:0000313" key="1">
    <source>
        <dbReference type="EMBL" id="KAJ4815516.1"/>
    </source>
</evidence>
<name>A0AAV8HK16_9POAL</name>
<dbReference type="InterPro" id="IPR015943">
    <property type="entry name" value="WD40/YVTN_repeat-like_dom_sf"/>
</dbReference>
<proteinExistence type="predicted"/>
<keyword evidence="2" id="KW-1185">Reference proteome</keyword>
<sequence>MWLLFLSDRAVVGFDCNPMIFTADDTGLWSFTKYLDQRKAAPSSSRGSQHLESAE</sequence>
<dbReference type="Gene3D" id="2.130.10.10">
    <property type="entry name" value="YVTN repeat-like/Quinoprotein amine dehydrogenase"/>
    <property type="match status" value="1"/>
</dbReference>
<evidence type="ECO:0000313" key="2">
    <source>
        <dbReference type="Proteomes" id="UP001140206"/>
    </source>
</evidence>
<protein>
    <submittedName>
        <fullName evidence="1">Actin-related protein 2/3 complex subunit 1B</fullName>
    </submittedName>
</protein>
<comment type="caution">
    <text evidence="1">The sequence shown here is derived from an EMBL/GenBank/DDBJ whole genome shotgun (WGS) entry which is preliminary data.</text>
</comment>
<dbReference type="EMBL" id="JAMFTS010000001">
    <property type="protein sequence ID" value="KAJ4815516.1"/>
    <property type="molecule type" value="Genomic_DNA"/>
</dbReference>